<sequence length="65" mass="7214">MSNSGLPKNEFYLKCPLYAKGLEVCPSSKDRLLPTDVSLLTTHCITDHYKTCSFFSGQKEAEQAA</sequence>
<evidence type="ECO:0000313" key="2">
    <source>
        <dbReference type="Proteomes" id="UP000298058"/>
    </source>
</evidence>
<dbReference type="OrthoDB" id="331968at2"/>
<proteinExistence type="predicted"/>
<evidence type="ECO:0000313" key="1">
    <source>
        <dbReference type="EMBL" id="TGN17104.1"/>
    </source>
</evidence>
<organism evidence="1 2">
    <name type="scientific">Leptospira idonii</name>
    <dbReference type="NCBI Taxonomy" id="1193500"/>
    <lineage>
        <taxon>Bacteria</taxon>
        <taxon>Pseudomonadati</taxon>
        <taxon>Spirochaetota</taxon>
        <taxon>Spirochaetia</taxon>
        <taxon>Leptospirales</taxon>
        <taxon>Leptospiraceae</taxon>
        <taxon>Leptospira</taxon>
    </lineage>
</organism>
<comment type="caution">
    <text evidence="1">The sequence shown here is derived from an EMBL/GenBank/DDBJ whole genome shotgun (WGS) entry which is preliminary data.</text>
</comment>
<protein>
    <submittedName>
        <fullName evidence="1">Uncharacterized protein</fullName>
    </submittedName>
</protein>
<dbReference type="AlphaFoldDB" id="A0A4R9LVE0"/>
<reference evidence="1" key="1">
    <citation type="journal article" date="2019" name="PLoS Negl. Trop. Dis.">
        <title>Revisiting the worldwide diversity of Leptospira species in the environment.</title>
        <authorList>
            <person name="Vincent A.T."/>
            <person name="Schiettekatte O."/>
            <person name="Bourhy P."/>
            <person name="Veyrier F.J."/>
            <person name="Picardeau M."/>
        </authorList>
    </citation>
    <scope>NUCLEOTIDE SEQUENCE [LARGE SCALE GENOMIC DNA]</scope>
    <source>
        <strain evidence="1">201300427</strain>
    </source>
</reference>
<gene>
    <name evidence="1" type="ORF">EHS15_18165</name>
</gene>
<dbReference type="EMBL" id="RQHW01000079">
    <property type="protein sequence ID" value="TGN17104.1"/>
    <property type="molecule type" value="Genomic_DNA"/>
</dbReference>
<name>A0A4R9LVE0_9LEPT</name>
<keyword evidence="2" id="KW-1185">Reference proteome</keyword>
<accession>A0A4R9LVE0</accession>
<dbReference type="Proteomes" id="UP000298058">
    <property type="component" value="Unassembled WGS sequence"/>
</dbReference>